<dbReference type="Proteomes" id="UP001175271">
    <property type="component" value="Unassembled WGS sequence"/>
</dbReference>
<reference evidence="1" key="1">
    <citation type="submission" date="2023-06" db="EMBL/GenBank/DDBJ databases">
        <title>Genomic analysis of the entomopathogenic nematode Steinernema hermaphroditum.</title>
        <authorList>
            <person name="Schwarz E.M."/>
            <person name="Heppert J.K."/>
            <person name="Baniya A."/>
            <person name="Schwartz H.T."/>
            <person name="Tan C.-H."/>
            <person name="Antoshechkin I."/>
            <person name="Sternberg P.W."/>
            <person name="Goodrich-Blair H."/>
            <person name="Dillman A.R."/>
        </authorList>
    </citation>
    <scope>NUCLEOTIDE SEQUENCE</scope>
    <source>
        <strain evidence="1">PS9179</strain>
        <tissue evidence="1">Whole animal</tissue>
    </source>
</reference>
<comment type="caution">
    <text evidence="1">The sequence shown here is derived from an EMBL/GenBank/DDBJ whole genome shotgun (WGS) entry which is preliminary data.</text>
</comment>
<protein>
    <submittedName>
        <fullName evidence="1">Uncharacterized protein</fullName>
    </submittedName>
</protein>
<evidence type="ECO:0000313" key="1">
    <source>
        <dbReference type="EMBL" id="KAK0414273.1"/>
    </source>
</evidence>
<organism evidence="1 2">
    <name type="scientific">Steinernema hermaphroditum</name>
    <dbReference type="NCBI Taxonomy" id="289476"/>
    <lineage>
        <taxon>Eukaryota</taxon>
        <taxon>Metazoa</taxon>
        <taxon>Ecdysozoa</taxon>
        <taxon>Nematoda</taxon>
        <taxon>Chromadorea</taxon>
        <taxon>Rhabditida</taxon>
        <taxon>Tylenchina</taxon>
        <taxon>Panagrolaimomorpha</taxon>
        <taxon>Strongyloidoidea</taxon>
        <taxon>Steinernematidae</taxon>
        <taxon>Steinernema</taxon>
    </lineage>
</organism>
<accession>A0AA39LYH5</accession>
<keyword evidence="2" id="KW-1185">Reference proteome</keyword>
<name>A0AA39LYH5_9BILA</name>
<gene>
    <name evidence="1" type="ORF">QR680_007241</name>
</gene>
<proteinExistence type="predicted"/>
<dbReference type="EMBL" id="JAUCMV010000003">
    <property type="protein sequence ID" value="KAK0414273.1"/>
    <property type="molecule type" value="Genomic_DNA"/>
</dbReference>
<sequence length="158" mass="18085">MGVDEILRMAHFWATNPTTRLENVHNEHGWAVSTLVEFYNKFSRFHKRQRALTPAPTCISLSSPRKRINSICMSAQSWLYNFSPAWKPVEFKMMVSFLDKNGHAPFTASITLGVDRSCAHNWLPESDDVHYYKEIVTTIGRTFQQLKADALGKILPGK</sequence>
<evidence type="ECO:0000313" key="2">
    <source>
        <dbReference type="Proteomes" id="UP001175271"/>
    </source>
</evidence>
<dbReference type="AlphaFoldDB" id="A0AA39LYH5"/>